<dbReference type="Proteomes" id="UP001354971">
    <property type="component" value="Unassembled WGS sequence"/>
</dbReference>
<keyword evidence="1" id="KW-0732">Signal</keyword>
<feature type="signal peptide" evidence="1">
    <location>
        <begin position="1"/>
        <end position="15"/>
    </location>
</feature>
<gene>
    <name evidence="2" type="ORF">V0U79_01030</name>
</gene>
<feature type="chain" id="PRO_5045925819" description="Polymer-forming cytoskeletal protein" evidence="1">
    <location>
        <begin position="16"/>
        <end position="225"/>
    </location>
</feature>
<evidence type="ECO:0000313" key="3">
    <source>
        <dbReference type="Proteomes" id="UP001354971"/>
    </source>
</evidence>
<dbReference type="RefSeq" id="WP_330197598.1">
    <property type="nucleotide sequence ID" value="NZ_JAZDRP010000001.1"/>
</dbReference>
<comment type="caution">
    <text evidence="2">The sequence shown here is derived from an EMBL/GenBank/DDBJ whole genome shotgun (WGS) entry which is preliminary data.</text>
</comment>
<protein>
    <recommendedName>
        <fullName evidence="4">Polymer-forming cytoskeletal protein</fullName>
    </recommendedName>
</protein>
<evidence type="ECO:0000256" key="1">
    <source>
        <dbReference type="SAM" id="SignalP"/>
    </source>
</evidence>
<name>A0ABU7LMW5_9PROT</name>
<accession>A0ABU7LMW5</accession>
<proteinExistence type="predicted"/>
<reference evidence="2 3" key="1">
    <citation type="submission" date="2024-01" db="EMBL/GenBank/DDBJ databases">
        <title>Hyphobacterium bacterium isolated from marine sediment.</title>
        <authorList>
            <person name="Zhao S."/>
        </authorList>
    </citation>
    <scope>NUCLEOTIDE SEQUENCE [LARGE SCALE GENOMIC DNA]</scope>
    <source>
        <strain evidence="3">HN65</strain>
    </source>
</reference>
<organism evidence="2 3">
    <name type="scientific">Hyphobacterium lacteum</name>
    <dbReference type="NCBI Taxonomy" id="3116575"/>
    <lineage>
        <taxon>Bacteria</taxon>
        <taxon>Pseudomonadati</taxon>
        <taxon>Pseudomonadota</taxon>
        <taxon>Alphaproteobacteria</taxon>
        <taxon>Maricaulales</taxon>
        <taxon>Maricaulaceae</taxon>
        <taxon>Hyphobacterium</taxon>
    </lineage>
</organism>
<sequence>MKAILCLAASAIALAGCSYSSHGSAENRSFERAGIVAAGDLNASGNADYAGVFVDAGGVIDRDLTLSGANVVSDASVGGNLEIEGARIRFTGRVNGDAEITGATMYLDGYFGGRLEVLGARATIDGDILGALDAMGARFNLEGRFAQPVHVVGSRGDNGNGRNGRVVISGNLEQGGYICATQVDFRAGASASGPLVVVAENRPDWDGDINYLPLNGRDCEDVARG</sequence>
<evidence type="ECO:0008006" key="4">
    <source>
        <dbReference type="Google" id="ProtNLM"/>
    </source>
</evidence>
<dbReference type="PROSITE" id="PS51257">
    <property type="entry name" value="PROKAR_LIPOPROTEIN"/>
    <property type="match status" value="1"/>
</dbReference>
<evidence type="ECO:0000313" key="2">
    <source>
        <dbReference type="EMBL" id="MEE2524934.1"/>
    </source>
</evidence>
<keyword evidence="3" id="KW-1185">Reference proteome</keyword>
<dbReference type="EMBL" id="JAZDRP010000001">
    <property type="protein sequence ID" value="MEE2524934.1"/>
    <property type="molecule type" value="Genomic_DNA"/>
</dbReference>